<reference evidence="1" key="1">
    <citation type="submission" date="2020-12" db="EMBL/GenBank/DDBJ databases">
        <title>Methylobrevis albus sp. nov., isolated from fresh water lack sediment.</title>
        <authorList>
            <person name="Zou Q."/>
        </authorList>
    </citation>
    <scope>NUCLEOTIDE SEQUENCE</scope>
    <source>
        <strain evidence="1">L22</strain>
    </source>
</reference>
<sequence length="69" mass="7679">MELLISACLLASPESCRTESLVVSMEPMTPMTCMATAQPAIAQWNEAHPKWKVVKWTCGDVRRSKPFAI</sequence>
<name>A0A931N0I7_9HYPH</name>
<evidence type="ECO:0000313" key="1">
    <source>
        <dbReference type="EMBL" id="MBH0239244.1"/>
    </source>
</evidence>
<accession>A0A931N0I7</accession>
<organism evidence="1 2">
    <name type="scientific">Methylobrevis albus</name>
    <dbReference type="NCBI Taxonomy" id="2793297"/>
    <lineage>
        <taxon>Bacteria</taxon>
        <taxon>Pseudomonadati</taxon>
        <taxon>Pseudomonadota</taxon>
        <taxon>Alphaproteobacteria</taxon>
        <taxon>Hyphomicrobiales</taxon>
        <taxon>Pleomorphomonadaceae</taxon>
        <taxon>Methylobrevis</taxon>
    </lineage>
</organism>
<dbReference type="AlphaFoldDB" id="A0A931N0I7"/>
<dbReference type="Proteomes" id="UP000631694">
    <property type="component" value="Unassembled WGS sequence"/>
</dbReference>
<keyword evidence="2" id="KW-1185">Reference proteome</keyword>
<dbReference type="EMBL" id="JADZLT010000053">
    <property type="protein sequence ID" value="MBH0239244.1"/>
    <property type="molecule type" value="Genomic_DNA"/>
</dbReference>
<gene>
    <name evidence="1" type="ORF">I5731_15575</name>
</gene>
<proteinExistence type="predicted"/>
<comment type="caution">
    <text evidence="1">The sequence shown here is derived from an EMBL/GenBank/DDBJ whole genome shotgun (WGS) entry which is preliminary data.</text>
</comment>
<dbReference type="RefSeq" id="WP_197312326.1">
    <property type="nucleotide sequence ID" value="NZ_JADZLT010000053.1"/>
</dbReference>
<protein>
    <submittedName>
        <fullName evidence="1">Uncharacterized protein</fullName>
    </submittedName>
</protein>
<evidence type="ECO:0000313" key="2">
    <source>
        <dbReference type="Proteomes" id="UP000631694"/>
    </source>
</evidence>